<keyword evidence="2" id="KW-1185">Reference proteome</keyword>
<organism evidence="1 2">
    <name type="scientific">Channa argus</name>
    <name type="common">Northern snakehead</name>
    <name type="synonym">Ophicephalus argus</name>
    <dbReference type="NCBI Taxonomy" id="215402"/>
    <lineage>
        <taxon>Eukaryota</taxon>
        <taxon>Metazoa</taxon>
        <taxon>Chordata</taxon>
        <taxon>Craniata</taxon>
        <taxon>Vertebrata</taxon>
        <taxon>Euteleostomi</taxon>
        <taxon>Actinopterygii</taxon>
        <taxon>Neopterygii</taxon>
        <taxon>Teleostei</taxon>
        <taxon>Neoteleostei</taxon>
        <taxon>Acanthomorphata</taxon>
        <taxon>Anabantaria</taxon>
        <taxon>Anabantiformes</taxon>
        <taxon>Channoidei</taxon>
        <taxon>Channidae</taxon>
        <taxon>Channa</taxon>
    </lineage>
</organism>
<proteinExistence type="predicted"/>
<accession>A0A6G1PD43</accession>
<reference evidence="2" key="2">
    <citation type="submission" date="2019-02" db="EMBL/GenBank/DDBJ databases">
        <title>Opniocepnalus argus Var Kimnra genome.</title>
        <authorList>
            <person name="Zhou C."/>
            <person name="Xiao S."/>
        </authorList>
    </citation>
    <scope>NUCLEOTIDE SEQUENCE [LARGE SCALE GENOMIC DNA]</scope>
</reference>
<protein>
    <submittedName>
        <fullName evidence="1">Uncharacterized protein</fullName>
    </submittedName>
</protein>
<dbReference type="Proteomes" id="UP000503349">
    <property type="component" value="Chromosome 3"/>
</dbReference>
<gene>
    <name evidence="1" type="ORF">EXN66_Car003834</name>
</gene>
<evidence type="ECO:0000313" key="2">
    <source>
        <dbReference type="Proteomes" id="UP000503349"/>
    </source>
</evidence>
<sequence length="200" mass="23147">MMTEASATFPKQRTFRNSEEVSQSRWIRPVKHVAIKQAFILVKRVGRDEEAVKFCQTSLGRLAAERSARFASDFHHQVFPIHFPSVQEERRRHETVGRKESTPGHRTVWTNCDYPSAEFSTREQTCRSASSQTSERLLQQRLHNHNSPFFISFPTLNMAGSNRQDLTGSVFCWKSDNKKLMRRRIYTSTSSGLREQPNGL</sequence>
<name>A0A6G1PD43_CHAAH</name>
<reference evidence="1 2" key="1">
    <citation type="submission" date="2019-02" db="EMBL/GenBank/DDBJ databases">
        <title>Opniocepnalus argus genome.</title>
        <authorList>
            <person name="Zhou C."/>
            <person name="Xiao S."/>
        </authorList>
    </citation>
    <scope>NUCLEOTIDE SEQUENCE [LARGE SCALE GENOMIC DNA]</scope>
    <source>
        <strain evidence="1">OARG1902GOOAL</strain>
        <tissue evidence="1">Muscle</tissue>
    </source>
</reference>
<evidence type="ECO:0000313" key="1">
    <source>
        <dbReference type="EMBL" id="KAF3688162.1"/>
    </source>
</evidence>
<dbReference type="EMBL" id="CM015714">
    <property type="protein sequence ID" value="KAF3688162.1"/>
    <property type="molecule type" value="Genomic_DNA"/>
</dbReference>
<dbReference type="AlphaFoldDB" id="A0A6G1PD43"/>